<comment type="caution">
    <text evidence="1">The sequence shown here is derived from an EMBL/GenBank/DDBJ whole genome shotgun (WGS) entry which is preliminary data.</text>
</comment>
<protein>
    <submittedName>
        <fullName evidence="1">Uncharacterized protein</fullName>
    </submittedName>
</protein>
<accession>A0ACB9EN31</accession>
<evidence type="ECO:0000313" key="2">
    <source>
        <dbReference type="Proteomes" id="UP001056120"/>
    </source>
</evidence>
<reference evidence="1 2" key="2">
    <citation type="journal article" date="2022" name="Mol. Ecol. Resour.">
        <title>The genomes of chicory, endive, great burdock and yacon provide insights into Asteraceae paleo-polyploidization history and plant inulin production.</title>
        <authorList>
            <person name="Fan W."/>
            <person name="Wang S."/>
            <person name="Wang H."/>
            <person name="Wang A."/>
            <person name="Jiang F."/>
            <person name="Liu H."/>
            <person name="Zhao H."/>
            <person name="Xu D."/>
            <person name="Zhang Y."/>
        </authorList>
    </citation>
    <scope>NUCLEOTIDE SEQUENCE [LARGE SCALE GENOMIC DNA]</scope>
    <source>
        <strain evidence="2">cv. Yunnan</strain>
        <tissue evidence="1">Leaves</tissue>
    </source>
</reference>
<reference evidence="2" key="1">
    <citation type="journal article" date="2022" name="Mol. Ecol. Resour.">
        <title>The genomes of chicory, endive, great burdock and yacon provide insights into Asteraceae palaeo-polyploidization history and plant inulin production.</title>
        <authorList>
            <person name="Fan W."/>
            <person name="Wang S."/>
            <person name="Wang H."/>
            <person name="Wang A."/>
            <person name="Jiang F."/>
            <person name="Liu H."/>
            <person name="Zhao H."/>
            <person name="Xu D."/>
            <person name="Zhang Y."/>
        </authorList>
    </citation>
    <scope>NUCLEOTIDE SEQUENCE [LARGE SCALE GENOMIC DNA]</scope>
    <source>
        <strain evidence="2">cv. Yunnan</strain>
    </source>
</reference>
<evidence type="ECO:0000313" key="1">
    <source>
        <dbReference type="EMBL" id="KAI3759866.1"/>
    </source>
</evidence>
<keyword evidence="2" id="KW-1185">Reference proteome</keyword>
<proteinExistence type="predicted"/>
<dbReference type="EMBL" id="CM042034">
    <property type="protein sequence ID" value="KAI3759866.1"/>
    <property type="molecule type" value="Genomic_DNA"/>
</dbReference>
<organism evidence="1 2">
    <name type="scientific">Smallanthus sonchifolius</name>
    <dbReference type="NCBI Taxonomy" id="185202"/>
    <lineage>
        <taxon>Eukaryota</taxon>
        <taxon>Viridiplantae</taxon>
        <taxon>Streptophyta</taxon>
        <taxon>Embryophyta</taxon>
        <taxon>Tracheophyta</taxon>
        <taxon>Spermatophyta</taxon>
        <taxon>Magnoliopsida</taxon>
        <taxon>eudicotyledons</taxon>
        <taxon>Gunneridae</taxon>
        <taxon>Pentapetalae</taxon>
        <taxon>asterids</taxon>
        <taxon>campanulids</taxon>
        <taxon>Asterales</taxon>
        <taxon>Asteraceae</taxon>
        <taxon>Asteroideae</taxon>
        <taxon>Heliantheae alliance</taxon>
        <taxon>Millerieae</taxon>
        <taxon>Smallanthus</taxon>
    </lineage>
</organism>
<gene>
    <name evidence="1" type="ORF">L1987_50250</name>
</gene>
<sequence length="304" mass="35182">MHTVYLLMSDVCNLLFFSYEFNIVAIYFRGNCGIEDLVASPFALYMLCDFPFIERNIICLSIIRNNPKVLRHLSNLLRRKMVYLMQLPCEVLDLIIIFLAISTNGAREIAHISATCKLFKDLAGRAHVLREVNFQCLTLTEDFTGHHHQKGLLCVCTQIGHRAATSILAKAILYNDRWLRQMIVETNLDAFDFRLPYNELLNFHSIVRSFIRHGSCTEIVKMHDHLLNYVISFVGYMVALRFGILNAIDEMCAEMARRIPEHNARILRITWTTKLSLHVLKVEVRSHRNKVLAIFDKLFPSKPV</sequence>
<name>A0ACB9EN31_9ASTR</name>
<dbReference type="Proteomes" id="UP001056120">
    <property type="component" value="Linkage Group LG17"/>
</dbReference>